<keyword evidence="1" id="KW-1133">Transmembrane helix</keyword>
<accession>A0ABT1HEW8</accession>
<keyword evidence="3" id="KW-1185">Reference proteome</keyword>
<evidence type="ECO:0000256" key="1">
    <source>
        <dbReference type="SAM" id="Phobius"/>
    </source>
</evidence>
<evidence type="ECO:0000313" key="2">
    <source>
        <dbReference type="EMBL" id="MCP2176788.1"/>
    </source>
</evidence>
<comment type="caution">
    <text evidence="2">The sequence shown here is derived from an EMBL/GenBank/DDBJ whole genome shotgun (WGS) entry which is preliminary data.</text>
</comment>
<keyword evidence="1" id="KW-0812">Transmembrane</keyword>
<reference evidence="2 3" key="1">
    <citation type="submission" date="2022-06" db="EMBL/GenBank/DDBJ databases">
        <title>Genomic Encyclopedia of Archaeal and Bacterial Type Strains, Phase II (KMG-II): from individual species to whole genera.</title>
        <authorList>
            <person name="Goeker M."/>
        </authorList>
    </citation>
    <scope>NUCLEOTIDE SEQUENCE [LARGE SCALE GENOMIC DNA]</scope>
    <source>
        <strain evidence="2 3">DSM 44693</strain>
    </source>
</reference>
<dbReference type="RefSeq" id="WP_253661733.1">
    <property type="nucleotide sequence ID" value="NZ_BAAAJQ010000001.1"/>
</dbReference>
<sequence length="85" mass="8786">MTPARHRLVAIAGIVVGIVLAVVAVLLWRSGIETSSYPPVELGGTVVSGPYELTRYSGSRIGGATVVALAALLALAFSVRAALRR</sequence>
<evidence type="ECO:0000313" key="3">
    <source>
        <dbReference type="Proteomes" id="UP001206895"/>
    </source>
</evidence>
<feature type="transmembrane region" description="Helical" evidence="1">
    <location>
        <begin position="61"/>
        <end position="83"/>
    </location>
</feature>
<name>A0ABT1HEW8_9NOCA</name>
<dbReference type="Proteomes" id="UP001206895">
    <property type="component" value="Unassembled WGS sequence"/>
</dbReference>
<feature type="transmembrane region" description="Helical" evidence="1">
    <location>
        <begin position="7"/>
        <end position="28"/>
    </location>
</feature>
<organism evidence="2 3">
    <name type="scientific">Williamsia maris</name>
    <dbReference type="NCBI Taxonomy" id="72806"/>
    <lineage>
        <taxon>Bacteria</taxon>
        <taxon>Bacillati</taxon>
        <taxon>Actinomycetota</taxon>
        <taxon>Actinomycetes</taxon>
        <taxon>Mycobacteriales</taxon>
        <taxon>Nocardiaceae</taxon>
        <taxon>Williamsia</taxon>
    </lineage>
</organism>
<dbReference type="EMBL" id="JAMTCJ010000002">
    <property type="protein sequence ID" value="MCP2176788.1"/>
    <property type="molecule type" value="Genomic_DNA"/>
</dbReference>
<keyword evidence="1" id="KW-0472">Membrane</keyword>
<proteinExistence type="predicted"/>
<protein>
    <submittedName>
        <fullName evidence="2">Uncharacterized protein</fullName>
    </submittedName>
</protein>
<gene>
    <name evidence="2" type="ORF">LX13_002607</name>
</gene>